<sequence length="70" mass="7735">MPLMLQNGATSFICNSLRNSPASVLQKSQWSRIIPIAYKPNNYAPCKLLSIGSVVFLAELLVELRAKNSQ</sequence>
<protein>
    <submittedName>
        <fullName evidence="1">Uncharacterized protein</fullName>
    </submittedName>
</protein>
<dbReference type="EMBL" id="LNYV01000034">
    <property type="protein sequence ID" value="KTD56029.1"/>
    <property type="molecule type" value="Genomic_DNA"/>
</dbReference>
<organism evidence="1 2">
    <name type="scientific">Legionella sainthelensi</name>
    <dbReference type="NCBI Taxonomy" id="28087"/>
    <lineage>
        <taxon>Bacteria</taxon>
        <taxon>Pseudomonadati</taxon>
        <taxon>Pseudomonadota</taxon>
        <taxon>Gammaproteobacteria</taxon>
        <taxon>Legionellales</taxon>
        <taxon>Legionellaceae</taxon>
        <taxon>Legionella</taxon>
    </lineage>
</organism>
<accession>A0A0W0YGF4</accession>
<evidence type="ECO:0000313" key="1">
    <source>
        <dbReference type="EMBL" id="KTD56029.1"/>
    </source>
</evidence>
<gene>
    <name evidence="1" type="ORF">Lsai_2159</name>
</gene>
<evidence type="ECO:0000313" key="2">
    <source>
        <dbReference type="Proteomes" id="UP000054621"/>
    </source>
</evidence>
<dbReference type="Proteomes" id="UP000054621">
    <property type="component" value="Unassembled WGS sequence"/>
</dbReference>
<dbReference type="AlphaFoldDB" id="A0A0W0YGF4"/>
<comment type="caution">
    <text evidence="1">The sequence shown here is derived from an EMBL/GenBank/DDBJ whole genome shotgun (WGS) entry which is preliminary data.</text>
</comment>
<proteinExistence type="predicted"/>
<reference evidence="1 2" key="1">
    <citation type="submission" date="2015-11" db="EMBL/GenBank/DDBJ databases">
        <title>Genomic analysis of 38 Legionella species identifies large and diverse effector repertoires.</title>
        <authorList>
            <person name="Burstein D."/>
            <person name="Amaro F."/>
            <person name="Zusman T."/>
            <person name="Lifshitz Z."/>
            <person name="Cohen O."/>
            <person name="Gilbert J.A."/>
            <person name="Pupko T."/>
            <person name="Shuman H.A."/>
            <person name="Segal G."/>
        </authorList>
    </citation>
    <scope>NUCLEOTIDE SEQUENCE [LARGE SCALE GENOMIC DNA]</scope>
    <source>
        <strain evidence="1 2">Mt.St.Helens-4</strain>
    </source>
</reference>
<name>A0A0W0YGF4_9GAMM</name>